<dbReference type="InterPro" id="IPR003780">
    <property type="entry name" value="COX15/CtaA_fam"/>
</dbReference>
<keyword evidence="11" id="KW-0560">Oxidoreductase</keyword>
<dbReference type="OrthoDB" id="1726137at2759"/>
<evidence type="ECO:0000256" key="5">
    <source>
        <dbReference type="ARBA" id="ARBA00012218"/>
    </source>
</evidence>
<proteinExistence type="inferred from homology"/>
<dbReference type="InterPro" id="IPR023754">
    <property type="entry name" value="HemeA_Synthase_type2"/>
</dbReference>
<evidence type="ECO:0000256" key="20">
    <source>
        <dbReference type="SAM" id="Phobius"/>
    </source>
</evidence>
<evidence type="ECO:0000256" key="12">
    <source>
        <dbReference type="ARBA" id="ARBA00023004"/>
    </source>
</evidence>
<dbReference type="GO" id="GO:0046872">
    <property type="term" value="F:metal ion binding"/>
    <property type="evidence" value="ECO:0007669"/>
    <property type="project" value="UniProtKB-KW"/>
</dbReference>
<evidence type="ECO:0000256" key="13">
    <source>
        <dbReference type="ARBA" id="ARBA00023128"/>
    </source>
</evidence>
<evidence type="ECO:0000256" key="16">
    <source>
        <dbReference type="ARBA" id="ARBA00023239"/>
    </source>
</evidence>
<feature type="compositionally biased region" description="Polar residues" evidence="19">
    <location>
        <begin position="1"/>
        <end position="17"/>
    </location>
</feature>
<evidence type="ECO:0000256" key="3">
    <source>
        <dbReference type="ARBA" id="ARBA00004273"/>
    </source>
</evidence>
<organism evidence="21 22">
    <name type="scientific">Acanthocheilonema viteae</name>
    <name type="common">Filarial nematode worm</name>
    <name type="synonym">Dipetalonema viteae</name>
    <dbReference type="NCBI Taxonomy" id="6277"/>
    <lineage>
        <taxon>Eukaryota</taxon>
        <taxon>Metazoa</taxon>
        <taxon>Ecdysozoa</taxon>
        <taxon>Nematoda</taxon>
        <taxon>Chromadorea</taxon>
        <taxon>Rhabditida</taxon>
        <taxon>Spirurina</taxon>
        <taxon>Spiruromorpha</taxon>
        <taxon>Filarioidea</taxon>
        <taxon>Onchocercidae</taxon>
        <taxon>Acanthocheilonema</taxon>
    </lineage>
</organism>
<feature type="transmembrane region" description="Helical" evidence="20">
    <location>
        <begin position="608"/>
        <end position="627"/>
    </location>
</feature>
<dbReference type="GO" id="GO:0005743">
    <property type="term" value="C:mitochondrial inner membrane"/>
    <property type="evidence" value="ECO:0007669"/>
    <property type="project" value="UniProtKB-SubCell"/>
</dbReference>
<feature type="region of interest" description="Disordered" evidence="19">
    <location>
        <begin position="1"/>
        <end position="87"/>
    </location>
</feature>
<dbReference type="PANTHER" id="PTHR23289:SF2">
    <property type="entry name" value="CYTOCHROME C OXIDASE ASSEMBLY PROTEIN COX15 HOMOLOG"/>
    <property type="match status" value="1"/>
</dbReference>
<feature type="transmembrane region" description="Helical" evidence="20">
    <location>
        <begin position="319"/>
        <end position="339"/>
    </location>
</feature>
<feature type="compositionally biased region" description="Polar residues" evidence="19">
    <location>
        <begin position="24"/>
        <end position="34"/>
    </location>
</feature>
<reference evidence="21 22" key="1">
    <citation type="submission" date="2018-08" db="EMBL/GenBank/DDBJ databases">
        <authorList>
            <person name="Laetsch R D."/>
            <person name="Stevens L."/>
            <person name="Kumar S."/>
            <person name="Blaxter L. M."/>
        </authorList>
    </citation>
    <scope>NUCLEOTIDE SEQUENCE [LARGE SCALE GENOMIC DNA]</scope>
</reference>
<evidence type="ECO:0000256" key="8">
    <source>
        <dbReference type="ARBA" id="ARBA00022723"/>
    </source>
</evidence>
<keyword evidence="8" id="KW-0479">Metal-binding</keyword>
<keyword evidence="6" id="KW-0349">Heme</keyword>
<evidence type="ECO:0000256" key="19">
    <source>
        <dbReference type="SAM" id="MobiDB-lite"/>
    </source>
</evidence>
<dbReference type="Pfam" id="PF02628">
    <property type="entry name" value="COX15-CtaA"/>
    <property type="match status" value="1"/>
</dbReference>
<feature type="transmembrane region" description="Helical" evidence="20">
    <location>
        <begin position="554"/>
        <end position="574"/>
    </location>
</feature>
<dbReference type="InterPro" id="IPR000511">
    <property type="entry name" value="Holocyt_c/c1_synthase"/>
</dbReference>
<accession>A0A498SMX6</accession>
<keyword evidence="22" id="KW-1185">Reference proteome</keyword>
<keyword evidence="9" id="KW-0999">Mitochondrion inner membrane</keyword>
<feature type="transmembrane region" description="Helical" evidence="20">
    <location>
        <begin position="458"/>
        <end position="485"/>
    </location>
</feature>
<dbReference type="AlphaFoldDB" id="A0A498SMX6"/>
<evidence type="ECO:0000256" key="6">
    <source>
        <dbReference type="ARBA" id="ARBA00022617"/>
    </source>
</evidence>
<evidence type="ECO:0000256" key="7">
    <source>
        <dbReference type="ARBA" id="ARBA00022692"/>
    </source>
</evidence>
<comment type="similarity">
    <text evidence="4">Belongs to the cytochrome c-type heme lyase family.</text>
</comment>
<dbReference type="GO" id="GO:0006784">
    <property type="term" value="P:heme A biosynthetic process"/>
    <property type="evidence" value="ECO:0007669"/>
    <property type="project" value="InterPro"/>
</dbReference>
<keyword evidence="7 20" id="KW-0812">Transmembrane</keyword>
<protein>
    <recommendedName>
        <fullName evidence="5">holocytochrome-c synthase</fullName>
        <ecNumber evidence="5">4.4.1.17</ecNumber>
    </recommendedName>
</protein>
<dbReference type="PROSITE" id="PS00822">
    <property type="entry name" value="CYTO_HEME_LYASE_2"/>
    <property type="match status" value="1"/>
</dbReference>
<comment type="subcellular location">
    <subcellularLocation>
        <location evidence="2">Membrane</location>
        <topology evidence="2">Multi-pass membrane protein</topology>
    </subcellularLocation>
    <subcellularLocation>
        <location evidence="3">Mitochondrion inner membrane</location>
    </subcellularLocation>
</comment>
<dbReference type="Pfam" id="PF01265">
    <property type="entry name" value="Cyto_heme_lyase"/>
    <property type="match status" value="1"/>
</dbReference>
<comment type="cofactor">
    <cofactor evidence="1">
        <name>heme b</name>
        <dbReference type="ChEBI" id="CHEBI:60344"/>
    </cofactor>
</comment>
<evidence type="ECO:0000313" key="22">
    <source>
        <dbReference type="Proteomes" id="UP000276991"/>
    </source>
</evidence>
<dbReference type="PANTHER" id="PTHR23289">
    <property type="entry name" value="CYTOCHROME C OXIDASE ASSEMBLY PROTEIN COX15"/>
    <property type="match status" value="1"/>
</dbReference>
<dbReference type="STRING" id="6277.A0A498SMX6"/>
<dbReference type="GO" id="GO:0016653">
    <property type="term" value="F:oxidoreductase activity, acting on NAD(P)H, heme protein as acceptor"/>
    <property type="evidence" value="ECO:0007669"/>
    <property type="project" value="TreeGrafter"/>
</dbReference>
<evidence type="ECO:0000256" key="17">
    <source>
        <dbReference type="ARBA" id="ARBA00044501"/>
    </source>
</evidence>
<keyword evidence="13" id="KW-0496">Mitochondrion</keyword>
<feature type="transmembrane region" description="Helical" evidence="20">
    <location>
        <begin position="428"/>
        <end position="446"/>
    </location>
</feature>
<evidence type="ECO:0000313" key="21">
    <source>
        <dbReference type="EMBL" id="VBB33117.1"/>
    </source>
</evidence>
<sequence length="694" mass="79808">MGNWQSSQLSHETSQPEASKFSCPYQSVKDQSANAKKEGVAKSVTSECPRHQDKKKNEQGGCTSESDDFNMPPPNQRPSPGQPFPLSIERQRSTIPKATEDSYWEYPSEQMFWNAMLRKGWQWKNDQISAKDMNKIIKIHNANNEEVWREILKWEMLLHPECSCPKLKNFHGNAQKISPRARIRQLLGYELPFDRHDWTVDRCGQKDVHYVIDFYDGGAVDPKSKLFTILDVRPALTDLGNVWDRMVVAYWRFKFETLVMLLVRLLTGRACSNMIGKCSIYTGSAFGSNMKGATNIMKRRMALGVPLSDHLTPSQRRKIGTWLLGCAGMVYGAVALGGITRHDLNLQKVLSSFFFYLINLKLELTESGLSMVNWDLLHTMNPPWSKDEWEAEFERYKQFPEYKFKSSNEEMTLAEFKFIWAMEYIHRMWGRMLGIVFLVPCAFFWIKGRFSSAMKKRMFTVGTLICLQASYFAYVKAGLIGWWMVKSGLDPKNNSNKEIPRVSEYRLATHLTLAFVLYTMFLWTGLSHIFTPHDHTNVNKIGQLRGMTHLSKTMIILTAVMGAFVAGLDAGLVYNSWPKYAGSWLPEDLWLKDPKWRNIFENPVTAQFMHRNMAYLTLLSITLTWLVGRRMVLSRRAKIALHSLMGMIYVQALLGIAALVHYVPVYLGVLHQNGSMAAITFAFWLSNEIRRVPK</sequence>
<evidence type="ECO:0000256" key="14">
    <source>
        <dbReference type="ARBA" id="ARBA00023133"/>
    </source>
</evidence>
<evidence type="ECO:0000256" key="1">
    <source>
        <dbReference type="ARBA" id="ARBA00001970"/>
    </source>
</evidence>
<evidence type="ECO:0000256" key="15">
    <source>
        <dbReference type="ARBA" id="ARBA00023136"/>
    </source>
</evidence>
<keyword evidence="15 20" id="KW-0472">Membrane</keyword>
<evidence type="ECO:0000256" key="9">
    <source>
        <dbReference type="ARBA" id="ARBA00022792"/>
    </source>
</evidence>
<evidence type="ECO:0000256" key="2">
    <source>
        <dbReference type="ARBA" id="ARBA00004141"/>
    </source>
</evidence>
<dbReference type="Proteomes" id="UP000276991">
    <property type="component" value="Unassembled WGS sequence"/>
</dbReference>
<keyword evidence="14" id="KW-0350">Heme biosynthesis</keyword>
<feature type="compositionally biased region" description="Basic and acidic residues" evidence="19">
    <location>
        <begin position="48"/>
        <end position="58"/>
    </location>
</feature>
<dbReference type="EC" id="4.4.1.17" evidence="5"/>
<keyword evidence="16" id="KW-0456">Lyase</keyword>
<evidence type="ECO:0000256" key="4">
    <source>
        <dbReference type="ARBA" id="ARBA00007255"/>
    </source>
</evidence>
<gene>
    <name evidence="21" type="ORF">NAV_LOCUS7908</name>
</gene>
<name>A0A498SMX6_ACAVI</name>
<dbReference type="EMBL" id="UPTC01002151">
    <property type="protein sequence ID" value="VBB33117.1"/>
    <property type="molecule type" value="Genomic_DNA"/>
</dbReference>
<evidence type="ECO:0000256" key="10">
    <source>
        <dbReference type="ARBA" id="ARBA00022989"/>
    </source>
</evidence>
<dbReference type="GO" id="GO:0004408">
    <property type="term" value="F:holocytochrome-c synthase activity"/>
    <property type="evidence" value="ECO:0007669"/>
    <property type="project" value="UniProtKB-EC"/>
</dbReference>
<feature type="transmembrane region" description="Helical" evidence="20">
    <location>
        <begin position="505"/>
        <end position="526"/>
    </location>
</feature>
<dbReference type="GO" id="GO:0120547">
    <property type="term" value="F:heme A synthase activity"/>
    <property type="evidence" value="ECO:0007669"/>
    <property type="project" value="UniProtKB-EC"/>
</dbReference>
<comment type="catalytic activity">
    <reaction evidence="18">
        <text>Fe(II)-heme o + 2 A + H2O = Fe(II)-heme a + 2 AH2</text>
        <dbReference type="Rhea" id="RHEA:63388"/>
        <dbReference type="ChEBI" id="CHEBI:13193"/>
        <dbReference type="ChEBI" id="CHEBI:15377"/>
        <dbReference type="ChEBI" id="CHEBI:17499"/>
        <dbReference type="ChEBI" id="CHEBI:60530"/>
        <dbReference type="ChEBI" id="CHEBI:61715"/>
        <dbReference type="EC" id="1.17.99.9"/>
    </reaction>
    <physiologicalReaction direction="left-to-right" evidence="18">
        <dbReference type="Rhea" id="RHEA:63389"/>
    </physiologicalReaction>
</comment>
<feature type="compositionally biased region" description="Pro residues" evidence="19">
    <location>
        <begin position="71"/>
        <end position="83"/>
    </location>
</feature>
<feature type="transmembrane region" description="Helical" evidence="20">
    <location>
        <begin position="639"/>
        <end position="659"/>
    </location>
</feature>
<keyword evidence="10 20" id="KW-1133">Transmembrane helix</keyword>
<comment type="pathway">
    <text evidence="17">Porphyrin-containing compound metabolism; heme A biosynthesis; heme A from heme O: step 1/1.</text>
</comment>
<keyword evidence="12" id="KW-0408">Iron</keyword>
<evidence type="ECO:0000256" key="11">
    <source>
        <dbReference type="ARBA" id="ARBA00023002"/>
    </source>
</evidence>
<dbReference type="PROSITE" id="PS00821">
    <property type="entry name" value="CYTO_HEME_LYASE_1"/>
    <property type="match status" value="1"/>
</dbReference>
<evidence type="ECO:0000256" key="18">
    <source>
        <dbReference type="ARBA" id="ARBA00048044"/>
    </source>
</evidence>